<dbReference type="Pfam" id="PF13798">
    <property type="entry name" value="PCYCGC"/>
    <property type="match status" value="1"/>
</dbReference>
<reference evidence="1 2" key="1">
    <citation type="submission" date="2016-01" db="EMBL/GenBank/DDBJ databases">
        <title>Draft Genome Sequences of Seven Thermophilic Sporeformers Isolated from Foods.</title>
        <authorList>
            <person name="Berendsen E.M."/>
            <person name="Wells-Bennik M.H."/>
            <person name="Krawcyk A.O."/>
            <person name="De Jong A."/>
            <person name="Holsappel S."/>
            <person name="Eijlander R.T."/>
            <person name="Kuipers O.P."/>
        </authorList>
    </citation>
    <scope>NUCLEOTIDE SEQUENCE [LARGE SCALE GENOMIC DNA]</scope>
    <source>
        <strain evidence="1 2">B4135</strain>
    </source>
</reference>
<organism evidence="1 2">
    <name type="scientific">Caldibacillus debilis</name>
    <dbReference type="NCBI Taxonomy" id="301148"/>
    <lineage>
        <taxon>Bacteria</taxon>
        <taxon>Bacillati</taxon>
        <taxon>Bacillota</taxon>
        <taxon>Bacilli</taxon>
        <taxon>Bacillales</taxon>
        <taxon>Bacillaceae</taxon>
        <taxon>Caldibacillus</taxon>
    </lineage>
</organism>
<name>A0A150LK99_9BACI</name>
<protein>
    <submittedName>
        <fullName evidence="1">Uncharacterized protein</fullName>
    </submittedName>
</protein>
<evidence type="ECO:0000313" key="1">
    <source>
        <dbReference type="EMBL" id="KYD12758.1"/>
    </source>
</evidence>
<dbReference type="STRING" id="301148.B4135_0357"/>
<dbReference type="PATRIC" id="fig|301148.3.peg.749"/>
<gene>
    <name evidence="1" type="ORF">B4135_0357</name>
</gene>
<evidence type="ECO:0000313" key="2">
    <source>
        <dbReference type="Proteomes" id="UP000075683"/>
    </source>
</evidence>
<dbReference type="Proteomes" id="UP000075683">
    <property type="component" value="Unassembled WGS sequence"/>
</dbReference>
<proteinExistence type="predicted"/>
<sequence>MSENDSCHKNEWLKRHTFTRLGGSENDSCHKNFYFRRLFLLRIRLFLFYQNMYNEGVSFMIKRSFTGNPKRQGGYDMASCKKLFPIALLSALFIVGCSNAQQESGNSKQAQPHTASGDIREETKSAEVLPSFMDDKPEKMKDLYLSAAENRELLENIPCYCGCGESAGHKNNYDCFVAENKKDGTVVWDDHATKCGVCLEIAAISIQDYQNGKSMKEIRDKIDKTYEKGYAEPTPTPKL</sequence>
<dbReference type="AlphaFoldDB" id="A0A150LK99"/>
<dbReference type="EMBL" id="LQYT01000090">
    <property type="protein sequence ID" value="KYD12758.1"/>
    <property type="molecule type" value="Genomic_DNA"/>
</dbReference>
<comment type="caution">
    <text evidence="1">The sequence shown here is derived from an EMBL/GenBank/DDBJ whole genome shotgun (WGS) entry which is preliminary data.</text>
</comment>
<accession>A0A150LK99</accession>
<dbReference type="InterPro" id="IPR025673">
    <property type="entry name" value="PCYCGC"/>
</dbReference>